<dbReference type="PANTHER" id="PTHR16305">
    <property type="entry name" value="TESTICULAR SOLUBLE ADENYLYL CYCLASE"/>
    <property type="match status" value="1"/>
</dbReference>
<dbReference type="GO" id="GO:0004016">
    <property type="term" value="F:adenylate cyclase activity"/>
    <property type="evidence" value="ECO:0007669"/>
    <property type="project" value="TreeGrafter"/>
</dbReference>
<dbReference type="InterPro" id="IPR036388">
    <property type="entry name" value="WH-like_DNA-bd_sf"/>
</dbReference>
<dbReference type="CDD" id="cd06170">
    <property type="entry name" value="LuxR_C_like"/>
    <property type="match status" value="1"/>
</dbReference>
<reference evidence="4 5" key="1">
    <citation type="submission" date="2020-03" db="EMBL/GenBank/DDBJ databases">
        <title>Leucobacter sp. nov., isolated from beetles.</title>
        <authorList>
            <person name="Hyun D.-W."/>
            <person name="Bae J.-W."/>
        </authorList>
    </citation>
    <scope>NUCLEOTIDE SEQUENCE [LARGE SCALE GENOMIC DNA]</scope>
    <source>
        <strain evidence="4 5">HDW9C</strain>
    </source>
</reference>
<dbReference type="InterPro" id="IPR016032">
    <property type="entry name" value="Sig_transdc_resp-reg_C-effctor"/>
</dbReference>
<feature type="domain" description="HTH luxR-type" evidence="3">
    <location>
        <begin position="905"/>
        <end position="970"/>
    </location>
</feature>
<dbReference type="SMART" id="SM00421">
    <property type="entry name" value="HTH_LUXR"/>
    <property type="match status" value="1"/>
</dbReference>
<dbReference type="InterPro" id="IPR027417">
    <property type="entry name" value="P-loop_NTPase"/>
</dbReference>
<dbReference type="KEGG" id="lvi:G7068_06280"/>
<proteinExistence type="predicted"/>
<dbReference type="GO" id="GO:0005737">
    <property type="term" value="C:cytoplasm"/>
    <property type="evidence" value="ECO:0007669"/>
    <property type="project" value="TreeGrafter"/>
</dbReference>
<keyword evidence="2" id="KW-0067">ATP-binding</keyword>
<dbReference type="Pfam" id="PF00196">
    <property type="entry name" value="GerE"/>
    <property type="match status" value="1"/>
</dbReference>
<dbReference type="InterPro" id="IPR011990">
    <property type="entry name" value="TPR-like_helical_dom_sf"/>
</dbReference>
<dbReference type="Pfam" id="PF13191">
    <property type="entry name" value="AAA_16"/>
    <property type="match status" value="1"/>
</dbReference>
<dbReference type="PANTHER" id="PTHR16305:SF28">
    <property type="entry name" value="GUANYLATE CYCLASE DOMAIN-CONTAINING PROTEIN"/>
    <property type="match status" value="1"/>
</dbReference>
<dbReference type="SUPFAM" id="SSF52540">
    <property type="entry name" value="P-loop containing nucleoside triphosphate hydrolases"/>
    <property type="match status" value="1"/>
</dbReference>
<dbReference type="InterPro" id="IPR000792">
    <property type="entry name" value="Tscrpt_reg_LuxR_C"/>
</dbReference>
<dbReference type="GO" id="GO:0006355">
    <property type="term" value="P:regulation of DNA-templated transcription"/>
    <property type="evidence" value="ECO:0007669"/>
    <property type="project" value="InterPro"/>
</dbReference>
<keyword evidence="1" id="KW-0547">Nucleotide-binding</keyword>
<dbReference type="Gene3D" id="1.25.40.10">
    <property type="entry name" value="Tetratricopeptide repeat domain"/>
    <property type="match status" value="1"/>
</dbReference>
<evidence type="ECO:0000259" key="3">
    <source>
        <dbReference type="PROSITE" id="PS50043"/>
    </source>
</evidence>
<gene>
    <name evidence="4" type="ORF">G7068_06280</name>
</gene>
<dbReference type="SUPFAM" id="SSF46894">
    <property type="entry name" value="C-terminal effector domain of the bipartite response regulators"/>
    <property type="match status" value="1"/>
</dbReference>
<evidence type="ECO:0000256" key="2">
    <source>
        <dbReference type="ARBA" id="ARBA00022840"/>
    </source>
</evidence>
<dbReference type="Gene3D" id="3.40.50.300">
    <property type="entry name" value="P-loop containing nucleotide triphosphate hydrolases"/>
    <property type="match status" value="1"/>
</dbReference>
<protein>
    <submittedName>
        <fullName evidence="4">AAA family ATPase</fullName>
    </submittedName>
</protein>
<dbReference type="Proteomes" id="UP000502677">
    <property type="component" value="Chromosome"/>
</dbReference>
<dbReference type="SUPFAM" id="SSF48452">
    <property type="entry name" value="TPR-like"/>
    <property type="match status" value="1"/>
</dbReference>
<dbReference type="Gene3D" id="1.10.10.10">
    <property type="entry name" value="Winged helix-like DNA-binding domain superfamily/Winged helix DNA-binding domain"/>
    <property type="match status" value="1"/>
</dbReference>
<dbReference type="AlphaFoldDB" id="A0A6G7XEP9"/>
<dbReference type="InterPro" id="IPR041664">
    <property type="entry name" value="AAA_16"/>
</dbReference>
<name>A0A6G7XEP9_9MICO</name>
<dbReference type="PRINTS" id="PR00038">
    <property type="entry name" value="HTHLUXR"/>
</dbReference>
<dbReference type="RefSeq" id="WP_166290321.1">
    <property type="nucleotide sequence ID" value="NZ_CP049863.1"/>
</dbReference>
<evidence type="ECO:0000313" key="4">
    <source>
        <dbReference type="EMBL" id="QIK62848.1"/>
    </source>
</evidence>
<dbReference type="EMBL" id="CP049863">
    <property type="protein sequence ID" value="QIK62848.1"/>
    <property type="molecule type" value="Genomic_DNA"/>
</dbReference>
<sequence>MSHHEVEPAMVGRDAELAHLRDRFRGVLRGQGAATLITGEAGIGKSRLVRDLADAARDEADVLIGRCIDLKQAATPYGPLLEVLRTLVTARGADSLLESPALDHSSRSAFLLLLPELVDAETPDGASGSPPFPSEDHSGPERLREAITTVLRIAAKTRPLILVIEDLHWADEGTLAVLTTLLQSITETRILAVLTMKNDGRRSNPARRFAAESERTRVLEQLPLARLGDEEVRAMVNGLMQHPLAPQTFSQLLERSEGVPFFVEELVENAAAPLTDSLRDVLLARYDRLGREAASLVRAMSTSQSPLPHATLVRLVSLPEEELESALRETIDAGVIAVNESDNYVFRHALLREAVQGELLPGERTRLNRALAEILQQIADSDTKTAPLSELAYHWDQAKDPEKSFIAAFAAMRQAESKYAYAAAVRFGEHVLENWDESLAAAEEAGINRLKFLERFASILRNAGQTERGLTVVDLALDEVEGLNDPVAKASLLQQKAYYLSHLGRPGREPLILQALAALDSDPRFEIDLGVVRLKAKLLSLLTSTLMHLGKLTEAVAAATEAARYAEQCADKALLSITYSVRGSCLAGLGQVETGLTDLLRARPLAVNGSSLMKFHTNYSDLLNILGRYHEAVEVAEEGLVVSRRYGVERSTGAILMQNLVEPLLELGEIERVEQLLQLGIDSHAVRIQQVYTLVSRVRALCWRGRAEEAEELYRDWAEPLHQTAELERQVWYAQLLMEVTLATTRDDFEQARLVILRMLQDERPQSGNQRRLLLEGGWIAAECRSRGHEVSTFASRVLSRWESQPQEMQDPYCSSVLRGLLNPSADLLDAALSASNAESVPRIFQVIVRIELSRLLLASGERTRAAAVALEAQDLCIELAHETLGQHVKKLVQGIGTGRTTSADGSPDSLLTPREQQVLDLVAEGLSNRQIGERLFISAKTVSVHVSAVLRKLGVSSRTQAARSELVSEVRVN</sequence>
<dbReference type="GO" id="GO:0005524">
    <property type="term" value="F:ATP binding"/>
    <property type="evidence" value="ECO:0007669"/>
    <property type="project" value="UniProtKB-KW"/>
</dbReference>
<dbReference type="PROSITE" id="PS00622">
    <property type="entry name" value="HTH_LUXR_1"/>
    <property type="match status" value="1"/>
</dbReference>
<dbReference type="GO" id="GO:0003677">
    <property type="term" value="F:DNA binding"/>
    <property type="evidence" value="ECO:0007669"/>
    <property type="project" value="InterPro"/>
</dbReference>
<evidence type="ECO:0000256" key="1">
    <source>
        <dbReference type="ARBA" id="ARBA00022741"/>
    </source>
</evidence>
<accession>A0A6G7XEP9</accession>
<dbReference type="PROSITE" id="PS50043">
    <property type="entry name" value="HTH_LUXR_2"/>
    <property type="match status" value="1"/>
</dbReference>
<evidence type="ECO:0000313" key="5">
    <source>
        <dbReference type="Proteomes" id="UP000502677"/>
    </source>
</evidence>
<keyword evidence="5" id="KW-1185">Reference proteome</keyword>
<organism evidence="4 5">
    <name type="scientific">Leucobacter viscericola</name>
    <dbReference type="NCBI Taxonomy" id="2714935"/>
    <lineage>
        <taxon>Bacteria</taxon>
        <taxon>Bacillati</taxon>
        <taxon>Actinomycetota</taxon>
        <taxon>Actinomycetes</taxon>
        <taxon>Micrococcales</taxon>
        <taxon>Microbacteriaceae</taxon>
        <taxon>Leucobacter</taxon>
    </lineage>
</organism>